<reference evidence="2" key="1">
    <citation type="submission" date="2020-02" db="EMBL/GenBank/DDBJ databases">
        <authorList>
            <person name="Meier V. D."/>
        </authorList>
    </citation>
    <scope>NUCLEOTIDE SEQUENCE</scope>
    <source>
        <strain evidence="2">AVDCRST_MAG48</strain>
    </source>
</reference>
<proteinExistence type="predicted"/>
<protein>
    <submittedName>
        <fullName evidence="2">Thiol:disulfide oxidoreductase related to ResA</fullName>
    </submittedName>
</protein>
<organism evidence="2">
    <name type="scientific">uncultured Friedmanniella sp</name>
    <dbReference type="NCBI Taxonomy" id="335381"/>
    <lineage>
        <taxon>Bacteria</taxon>
        <taxon>Bacillati</taxon>
        <taxon>Actinomycetota</taxon>
        <taxon>Actinomycetes</taxon>
        <taxon>Propionibacteriales</taxon>
        <taxon>Nocardioidaceae</taxon>
        <taxon>Friedmanniella</taxon>
        <taxon>environmental samples</taxon>
    </lineage>
</organism>
<evidence type="ECO:0000313" key="2">
    <source>
        <dbReference type="EMBL" id="CAA9333382.1"/>
    </source>
</evidence>
<feature type="compositionally biased region" description="Basic residues" evidence="1">
    <location>
        <begin position="8"/>
        <end position="22"/>
    </location>
</feature>
<name>A0A6J4LGU0_9ACTN</name>
<feature type="compositionally biased region" description="Basic and acidic residues" evidence="1">
    <location>
        <begin position="68"/>
        <end position="84"/>
    </location>
</feature>
<dbReference type="EMBL" id="CADCTS010000458">
    <property type="protein sequence ID" value="CAA9333382.1"/>
    <property type="molecule type" value="Genomic_DNA"/>
</dbReference>
<feature type="non-terminal residue" evidence="2">
    <location>
        <position position="204"/>
    </location>
</feature>
<evidence type="ECO:0000256" key="1">
    <source>
        <dbReference type="SAM" id="MobiDB-lite"/>
    </source>
</evidence>
<sequence>APSSPLRAPHHPGRPAARRRGRGAAGRARGLQHHRRGRGHPERRSGGLRRGAGQPHPDRARGPGGAADGERHLPGRRAALDRRFLRPGGRRQRLGLVVRSLPGRGPGAAAGQRGDAGPRPVRRDHHPRQRPGPGPRVRARLRHRLPEHLRPRRQGAAAVRRHPAALGHPLDPDHRRAGPAGGAGPRRDLRADAGHHGRRGGRGV</sequence>
<feature type="compositionally biased region" description="Low complexity" evidence="1">
    <location>
        <begin position="94"/>
        <end position="119"/>
    </location>
</feature>
<accession>A0A6J4LGU0</accession>
<feature type="region of interest" description="Disordered" evidence="1">
    <location>
        <begin position="1"/>
        <end position="204"/>
    </location>
</feature>
<feature type="non-terminal residue" evidence="2">
    <location>
        <position position="1"/>
    </location>
</feature>
<dbReference type="AlphaFoldDB" id="A0A6J4LGU0"/>
<feature type="compositionally biased region" description="Basic residues" evidence="1">
    <location>
        <begin position="150"/>
        <end position="163"/>
    </location>
</feature>
<feature type="compositionally biased region" description="Basic and acidic residues" evidence="1">
    <location>
        <begin position="185"/>
        <end position="195"/>
    </location>
</feature>
<gene>
    <name evidence="2" type="ORF">AVDCRST_MAG48-3240</name>
</gene>
<feature type="compositionally biased region" description="Basic residues" evidence="1">
    <location>
        <begin position="120"/>
        <end position="129"/>
    </location>
</feature>